<dbReference type="OrthoDB" id="1434265at2759"/>
<name>A0A396JAP9_MEDTR</name>
<feature type="compositionally biased region" description="Acidic residues" evidence="1">
    <location>
        <begin position="201"/>
        <end position="230"/>
    </location>
</feature>
<accession>A0A396JAP9</accession>
<protein>
    <submittedName>
        <fullName evidence="2">Uncharacterized protein</fullName>
    </submittedName>
</protein>
<dbReference type="AlphaFoldDB" id="A0A396JAP9"/>
<feature type="region of interest" description="Disordered" evidence="1">
    <location>
        <begin position="151"/>
        <end position="176"/>
    </location>
</feature>
<evidence type="ECO:0000313" key="2">
    <source>
        <dbReference type="EMBL" id="RHN74114.1"/>
    </source>
</evidence>
<gene>
    <name evidence="2" type="ORF">MtrunA17_Chr2g0306521</name>
</gene>
<reference evidence="2" key="1">
    <citation type="journal article" date="2018" name="Nat. Plants">
        <title>Whole-genome landscape of Medicago truncatula symbiotic genes.</title>
        <authorList>
            <person name="Pecrix Y."/>
            <person name="Gamas P."/>
            <person name="Carrere S."/>
        </authorList>
    </citation>
    <scope>NUCLEOTIDE SEQUENCE</scope>
    <source>
        <tissue evidence="2">Leaves</tissue>
    </source>
</reference>
<feature type="region of interest" description="Disordered" evidence="1">
    <location>
        <begin position="200"/>
        <end position="240"/>
    </location>
</feature>
<dbReference type="Gramene" id="rna10097">
    <property type="protein sequence ID" value="RHN74114.1"/>
    <property type="gene ID" value="gene10097"/>
</dbReference>
<proteinExistence type="predicted"/>
<feature type="compositionally biased region" description="Polar residues" evidence="1">
    <location>
        <begin position="96"/>
        <end position="112"/>
    </location>
</feature>
<dbReference type="Proteomes" id="UP000265566">
    <property type="component" value="Chromosome 2"/>
</dbReference>
<organism evidence="2">
    <name type="scientific">Medicago truncatula</name>
    <name type="common">Barrel medic</name>
    <name type="synonym">Medicago tribuloides</name>
    <dbReference type="NCBI Taxonomy" id="3880"/>
    <lineage>
        <taxon>Eukaryota</taxon>
        <taxon>Viridiplantae</taxon>
        <taxon>Streptophyta</taxon>
        <taxon>Embryophyta</taxon>
        <taxon>Tracheophyta</taxon>
        <taxon>Spermatophyta</taxon>
        <taxon>Magnoliopsida</taxon>
        <taxon>eudicotyledons</taxon>
        <taxon>Gunneridae</taxon>
        <taxon>Pentapetalae</taxon>
        <taxon>rosids</taxon>
        <taxon>fabids</taxon>
        <taxon>Fabales</taxon>
        <taxon>Fabaceae</taxon>
        <taxon>Papilionoideae</taxon>
        <taxon>50 kb inversion clade</taxon>
        <taxon>NPAAA clade</taxon>
        <taxon>Hologalegina</taxon>
        <taxon>IRL clade</taxon>
        <taxon>Trifolieae</taxon>
        <taxon>Medicago</taxon>
    </lineage>
</organism>
<feature type="compositionally biased region" description="Polar residues" evidence="1">
    <location>
        <begin position="65"/>
        <end position="77"/>
    </location>
</feature>
<feature type="region of interest" description="Disordered" evidence="1">
    <location>
        <begin position="47"/>
        <end position="112"/>
    </location>
</feature>
<dbReference type="EMBL" id="PSQE01000002">
    <property type="protein sequence ID" value="RHN74114.1"/>
    <property type="molecule type" value="Genomic_DNA"/>
</dbReference>
<evidence type="ECO:0000256" key="1">
    <source>
        <dbReference type="SAM" id="MobiDB-lite"/>
    </source>
</evidence>
<comment type="caution">
    <text evidence="2">The sequence shown here is derived from an EMBL/GenBank/DDBJ whole genome shotgun (WGS) entry which is preliminary data.</text>
</comment>
<sequence length="330" mass="37341">MLAIKKPLFRIAPQAPIKLSNFTTIGQKDLTSNKGHDTAKEKFDAKKVTNEASVTKNHESRQNQDPRGNLITQSKGSLQKKEMFNPKRVTNEALVTKNQGSKQNQDPRGNLMTQTKGFVQNQHPNKQPARKVVLEEVESPMKITYAENDNLGTRENPKKWVGDEDDEAMESQQSATKKTKRIPLCKSTTIVEFLKENNVLSDEEDEEELENEDEDGEYAMEEENEEEDGENNGTIKKKTRGSTQCLKIHARKIQDRQEVILDDIGEPIGPDENVVSDLSMFLGTVARNSAFCPFLYTNFKKVVENHGEAIWNFVQGIFIIPEKGRKGVFS</sequence>